<keyword evidence="2" id="KW-1185">Reference proteome</keyword>
<gene>
    <name evidence="1" type="ORF">N475_08020</name>
</gene>
<name>A0A167AB85_9GAMM</name>
<dbReference type="AlphaFoldDB" id="A0A167AB85"/>
<dbReference type="GeneID" id="57362899"/>
<reference evidence="1 2" key="1">
    <citation type="submission" date="2013-07" db="EMBL/GenBank/DDBJ databases">
        <title>Comparative Genomic and Metabolomic Analysis of Twelve Strains of Pseudoalteromonas luteoviolacea.</title>
        <authorList>
            <person name="Vynne N.G."/>
            <person name="Mansson M."/>
            <person name="Gram L."/>
        </authorList>
    </citation>
    <scope>NUCLEOTIDE SEQUENCE [LARGE SCALE GENOMIC DNA]</scope>
    <source>
        <strain evidence="1 2">DSM 6061</strain>
    </source>
</reference>
<comment type="caution">
    <text evidence="1">The sequence shown here is derived from an EMBL/GenBank/DDBJ whole genome shotgun (WGS) entry which is preliminary data.</text>
</comment>
<dbReference type="PATRIC" id="fig|1365250.3.peg.541"/>
<evidence type="ECO:0000313" key="2">
    <source>
        <dbReference type="Proteomes" id="UP000076643"/>
    </source>
</evidence>
<evidence type="ECO:0000313" key="1">
    <source>
        <dbReference type="EMBL" id="KZN45184.1"/>
    </source>
</evidence>
<organism evidence="1 2">
    <name type="scientific">Pseudoalteromonas luteoviolacea DSM 6061</name>
    <dbReference type="NCBI Taxonomy" id="1365250"/>
    <lineage>
        <taxon>Bacteria</taxon>
        <taxon>Pseudomonadati</taxon>
        <taxon>Pseudomonadota</taxon>
        <taxon>Gammaproteobacteria</taxon>
        <taxon>Alteromonadales</taxon>
        <taxon>Pseudoalteromonadaceae</taxon>
        <taxon>Pseudoalteromonas</taxon>
    </lineage>
</organism>
<dbReference type="RefSeq" id="WP_063364633.1">
    <property type="nucleotide sequence ID" value="NZ_AQHB01000028.1"/>
</dbReference>
<dbReference type="EMBL" id="AUYB01000046">
    <property type="protein sequence ID" value="KZN45184.1"/>
    <property type="molecule type" value="Genomic_DNA"/>
</dbReference>
<accession>A0A167AB85</accession>
<sequence>MNLKLSKKSIKKLTTDKNSLPLEATPKVGGAAVSELICNSDGICWTQRGNGQACEIYTHHCN</sequence>
<dbReference type="Proteomes" id="UP000076643">
    <property type="component" value="Unassembled WGS sequence"/>
</dbReference>
<protein>
    <submittedName>
        <fullName evidence="1">Uncharacterized protein</fullName>
    </submittedName>
</protein>
<proteinExistence type="predicted"/>